<evidence type="ECO:0000313" key="1">
    <source>
        <dbReference type="EMBL" id="GFD54523.1"/>
    </source>
</evidence>
<organism evidence="1">
    <name type="scientific">Tanacetum cinerariifolium</name>
    <name type="common">Dalmatian daisy</name>
    <name type="synonym">Chrysanthemum cinerariifolium</name>
    <dbReference type="NCBI Taxonomy" id="118510"/>
    <lineage>
        <taxon>Eukaryota</taxon>
        <taxon>Viridiplantae</taxon>
        <taxon>Streptophyta</taxon>
        <taxon>Embryophyta</taxon>
        <taxon>Tracheophyta</taxon>
        <taxon>Spermatophyta</taxon>
        <taxon>Magnoliopsida</taxon>
        <taxon>eudicotyledons</taxon>
        <taxon>Gunneridae</taxon>
        <taxon>Pentapetalae</taxon>
        <taxon>asterids</taxon>
        <taxon>campanulids</taxon>
        <taxon>Asterales</taxon>
        <taxon>Asteraceae</taxon>
        <taxon>Asteroideae</taxon>
        <taxon>Anthemideae</taxon>
        <taxon>Anthemidinae</taxon>
        <taxon>Tanacetum</taxon>
    </lineage>
</organism>
<protein>
    <submittedName>
        <fullName evidence="1">Uncharacterized protein</fullName>
    </submittedName>
</protein>
<feature type="non-terminal residue" evidence="1">
    <location>
        <position position="37"/>
    </location>
</feature>
<name>A0A699X649_TANCI</name>
<comment type="caution">
    <text evidence="1">The sequence shown here is derived from an EMBL/GenBank/DDBJ whole genome shotgun (WGS) entry which is preliminary data.</text>
</comment>
<reference evidence="1" key="1">
    <citation type="journal article" date="2019" name="Sci. Rep.">
        <title>Draft genome of Tanacetum cinerariifolium, the natural source of mosquito coil.</title>
        <authorList>
            <person name="Yamashiro T."/>
            <person name="Shiraishi A."/>
            <person name="Satake H."/>
            <person name="Nakayama K."/>
        </authorList>
    </citation>
    <scope>NUCLEOTIDE SEQUENCE</scope>
</reference>
<dbReference type="EMBL" id="BKCJ011806999">
    <property type="protein sequence ID" value="GFD54523.1"/>
    <property type="molecule type" value="Genomic_DNA"/>
</dbReference>
<sequence length="37" mass="3890">AGGAAQHDHALAAQARQWGAWAGKLVCNRLIFGGLHH</sequence>
<dbReference type="AlphaFoldDB" id="A0A699X649"/>
<accession>A0A699X649</accession>
<gene>
    <name evidence="1" type="ORF">Tci_926492</name>
</gene>
<feature type="non-terminal residue" evidence="1">
    <location>
        <position position="1"/>
    </location>
</feature>
<proteinExistence type="predicted"/>